<dbReference type="STRING" id="767519.SAMN05216559_0868"/>
<organism evidence="1 2">
    <name type="scientific">Halomicrobium zhouii</name>
    <dbReference type="NCBI Taxonomy" id="767519"/>
    <lineage>
        <taxon>Archaea</taxon>
        <taxon>Methanobacteriati</taxon>
        <taxon>Methanobacteriota</taxon>
        <taxon>Stenosarchaea group</taxon>
        <taxon>Halobacteria</taxon>
        <taxon>Halobacteriales</taxon>
        <taxon>Haloarculaceae</taxon>
        <taxon>Halomicrobium</taxon>
    </lineage>
</organism>
<dbReference type="EMBL" id="FOZK01000001">
    <property type="protein sequence ID" value="SFR91025.1"/>
    <property type="molecule type" value="Genomic_DNA"/>
</dbReference>
<accession>A0A1I6KIF9</accession>
<evidence type="ECO:0000313" key="2">
    <source>
        <dbReference type="Proteomes" id="UP000199062"/>
    </source>
</evidence>
<sequence length="168" mass="19040">MIDKLVLSEGIRQRSERYLDPGDLVVELVSPEDIFLFKAVAGRVDDVEDMFSLMQTGLDFDVVEAELAAQIELLEQELFVTYVSEALSDLTERHNVTTPLHDPVAEITERVYQELEVLHVLDEPKSMSTLQQDLDYATTQLQEIVSRLEEKGAVTVTDTRVERLSTTI</sequence>
<keyword evidence="2" id="KW-1185">Reference proteome</keyword>
<reference evidence="1 2" key="1">
    <citation type="submission" date="2016-10" db="EMBL/GenBank/DDBJ databases">
        <authorList>
            <person name="de Groot N.N."/>
        </authorList>
    </citation>
    <scope>NUCLEOTIDE SEQUENCE [LARGE SCALE GENOMIC DNA]</scope>
    <source>
        <strain evidence="1 2">CGMCC 1.10457</strain>
    </source>
</reference>
<name>A0A1I6KIF9_9EURY</name>
<dbReference type="SUPFAM" id="SSF46785">
    <property type="entry name" value="Winged helix' DNA-binding domain"/>
    <property type="match status" value="1"/>
</dbReference>
<dbReference type="Proteomes" id="UP000199062">
    <property type="component" value="Unassembled WGS sequence"/>
</dbReference>
<protein>
    <submittedName>
        <fullName evidence="1">Uncharacterized protein</fullName>
    </submittedName>
</protein>
<dbReference type="AlphaFoldDB" id="A0A1I6KIF9"/>
<dbReference type="InterPro" id="IPR036390">
    <property type="entry name" value="WH_DNA-bd_sf"/>
</dbReference>
<proteinExistence type="predicted"/>
<evidence type="ECO:0000313" key="1">
    <source>
        <dbReference type="EMBL" id="SFR91025.1"/>
    </source>
</evidence>
<gene>
    <name evidence="1" type="ORF">SAMN05216559_0868</name>
</gene>